<reference evidence="1 2" key="1">
    <citation type="submission" date="2012-10" db="EMBL/GenBank/DDBJ databases">
        <title>The draft sequence of the Mycobacterium pheli genome.</title>
        <authorList>
            <person name="Pettersson B.M.F."/>
            <person name="Das S."/>
            <person name="Dasgupta S."/>
            <person name="Bhattacharya A."/>
            <person name="Kirsebom L.A."/>
        </authorList>
    </citation>
    <scope>NUCLEOTIDE SEQUENCE [LARGE SCALE GENOMIC DNA]</scope>
    <source>
        <strain evidence="1 2">CCUG 21000</strain>
    </source>
</reference>
<accession>A0A5N5V4D8</accession>
<keyword evidence="2" id="KW-1185">Reference proteome</keyword>
<evidence type="ECO:0000313" key="1">
    <source>
        <dbReference type="EMBL" id="KAB7756578.1"/>
    </source>
</evidence>
<sequence>MVGRPATAETWHAAALLAADGARPLPENGFKVELLRRTVERQLATVAEAS</sequence>
<protein>
    <submittedName>
        <fullName evidence="1">Carbon monoxide dehydrogenase</fullName>
    </submittedName>
</protein>
<name>A0A5N5V4D8_MYCPH</name>
<dbReference type="Gene3D" id="3.30.390.50">
    <property type="entry name" value="CO dehydrogenase flavoprotein, C-terminal domain"/>
    <property type="match status" value="1"/>
</dbReference>
<comment type="caution">
    <text evidence="1">The sequence shown here is derived from an EMBL/GenBank/DDBJ whole genome shotgun (WGS) entry which is preliminary data.</text>
</comment>
<proteinExistence type="predicted"/>
<dbReference type="SUPFAM" id="SSF55447">
    <property type="entry name" value="CO dehydrogenase flavoprotein C-terminal domain-like"/>
    <property type="match status" value="1"/>
</dbReference>
<dbReference type="AlphaFoldDB" id="A0A5N5V4D8"/>
<dbReference type="EMBL" id="ANBP01000012">
    <property type="protein sequence ID" value="KAB7756578.1"/>
    <property type="molecule type" value="Genomic_DNA"/>
</dbReference>
<organism evidence="1 2">
    <name type="scientific">Mycolicibacterium phlei DSM 43239 = CCUG 21000</name>
    <dbReference type="NCBI Taxonomy" id="1226750"/>
    <lineage>
        <taxon>Bacteria</taxon>
        <taxon>Bacillati</taxon>
        <taxon>Actinomycetota</taxon>
        <taxon>Actinomycetes</taxon>
        <taxon>Mycobacteriales</taxon>
        <taxon>Mycobacteriaceae</taxon>
        <taxon>Mycolicibacterium</taxon>
    </lineage>
</organism>
<gene>
    <name evidence="1" type="ORF">MPHL21000_10915</name>
</gene>
<evidence type="ECO:0000313" key="2">
    <source>
        <dbReference type="Proteomes" id="UP000325690"/>
    </source>
</evidence>
<dbReference type="Proteomes" id="UP000325690">
    <property type="component" value="Unassembled WGS sequence"/>
</dbReference>
<dbReference type="InterPro" id="IPR036683">
    <property type="entry name" value="CO_DH_flav_C_dom_sf"/>
</dbReference>